<dbReference type="Proteomes" id="UP000053411">
    <property type="component" value="Unassembled WGS sequence"/>
</dbReference>
<dbReference type="AlphaFoldDB" id="A0A0D2JHG2"/>
<keyword evidence="2" id="KW-1185">Reference proteome</keyword>
<proteinExistence type="predicted"/>
<reference evidence="1 2" key="1">
    <citation type="submission" date="2015-01" db="EMBL/GenBank/DDBJ databases">
        <title>The Genome Sequence of Fonsecaea multimorphosa CBS 102226.</title>
        <authorList>
            <consortium name="The Broad Institute Genomics Platform"/>
            <person name="Cuomo C."/>
            <person name="de Hoog S."/>
            <person name="Gorbushina A."/>
            <person name="Stielow B."/>
            <person name="Teixiera M."/>
            <person name="Abouelleil A."/>
            <person name="Chapman S.B."/>
            <person name="Priest M."/>
            <person name="Young S.K."/>
            <person name="Wortman J."/>
            <person name="Nusbaum C."/>
            <person name="Birren B."/>
        </authorList>
    </citation>
    <scope>NUCLEOTIDE SEQUENCE [LARGE SCALE GENOMIC DNA]</scope>
    <source>
        <strain evidence="1 2">CBS 102226</strain>
    </source>
</reference>
<sequence>MLLKMNEAQVSLVASFPPGFFLENIAGSTQTGFYITCLNRQELYWLPPCPESGRSVSPLLVATFEEGQRPMGIVNAPHNPNVRYLVTSELTGSSGGKSYLRMLDNADSAVRLRTRTIMEFPPSARVLNGLCALSESVLLAADSFASCIWRIDLDLSVLPHPTAKAEVWYSHCTMAGKLNLSDIQPGTNGLKYSAKTKYVYYTSTQQKLVCRVQVDACTFNPVGEAEVLAKGWQWDDLILDDRDDKQAVAYVTTHRDNAIVKVNLELEDDKVTDHDMKAVVQGPACSDCIGPTAGIWLDGRVGQSALFLTDGGIKRPPPDGILRCAKVIRVDFCDV</sequence>
<dbReference type="PANTHER" id="PTHR42060">
    <property type="entry name" value="NHL REPEAT-CONTAINING PROTEIN-RELATED"/>
    <property type="match status" value="1"/>
</dbReference>
<evidence type="ECO:0008006" key="3">
    <source>
        <dbReference type="Google" id="ProtNLM"/>
    </source>
</evidence>
<dbReference type="Gene3D" id="2.120.10.30">
    <property type="entry name" value="TolB, C-terminal domain"/>
    <property type="match status" value="1"/>
</dbReference>
<dbReference type="OrthoDB" id="9977941at2759"/>
<dbReference type="VEuPathDB" id="FungiDB:Z520_11661"/>
<dbReference type="RefSeq" id="XP_016626755.1">
    <property type="nucleotide sequence ID" value="XM_016782149.1"/>
</dbReference>
<evidence type="ECO:0000313" key="1">
    <source>
        <dbReference type="EMBL" id="KIX92632.1"/>
    </source>
</evidence>
<organism evidence="1 2">
    <name type="scientific">Fonsecaea multimorphosa CBS 102226</name>
    <dbReference type="NCBI Taxonomy" id="1442371"/>
    <lineage>
        <taxon>Eukaryota</taxon>
        <taxon>Fungi</taxon>
        <taxon>Dikarya</taxon>
        <taxon>Ascomycota</taxon>
        <taxon>Pezizomycotina</taxon>
        <taxon>Eurotiomycetes</taxon>
        <taxon>Chaetothyriomycetidae</taxon>
        <taxon>Chaetothyriales</taxon>
        <taxon>Herpotrichiellaceae</taxon>
        <taxon>Fonsecaea</taxon>
    </lineage>
</organism>
<gene>
    <name evidence="1" type="ORF">Z520_11661</name>
</gene>
<dbReference type="SUPFAM" id="SSF63829">
    <property type="entry name" value="Calcium-dependent phosphotriesterase"/>
    <property type="match status" value="1"/>
</dbReference>
<dbReference type="PANTHER" id="PTHR42060:SF1">
    <property type="entry name" value="NHL REPEAT-CONTAINING PROTEIN"/>
    <property type="match status" value="1"/>
</dbReference>
<dbReference type="EMBL" id="KN848102">
    <property type="protein sequence ID" value="KIX92632.1"/>
    <property type="molecule type" value="Genomic_DNA"/>
</dbReference>
<protein>
    <recommendedName>
        <fullName evidence="3">SMP-30/Gluconolactonase/LRE-like region domain-containing protein</fullName>
    </recommendedName>
</protein>
<evidence type="ECO:0000313" key="2">
    <source>
        <dbReference type="Proteomes" id="UP000053411"/>
    </source>
</evidence>
<accession>A0A0D2JHG2</accession>
<dbReference type="InterPro" id="IPR052998">
    <property type="entry name" value="Hetero-Diels-Alderase-like"/>
</dbReference>
<dbReference type="InterPro" id="IPR011042">
    <property type="entry name" value="6-blade_b-propeller_TolB-like"/>
</dbReference>
<dbReference type="GeneID" id="27717407"/>
<name>A0A0D2JHG2_9EURO</name>